<evidence type="ECO:0000256" key="4">
    <source>
        <dbReference type="ARBA" id="ARBA00023242"/>
    </source>
</evidence>
<dbReference type="InterPro" id="IPR038437">
    <property type="entry name" value="GINS_Psf3_sf"/>
</dbReference>
<evidence type="ECO:0000256" key="3">
    <source>
        <dbReference type="ARBA" id="ARBA00022705"/>
    </source>
</evidence>
<name>A0A5K3EQ66_MESCO</name>
<reference evidence="8" key="1">
    <citation type="submission" date="2019-11" db="UniProtKB">
        <authorList>
            <consortium name="WormBaseParasite"/>
        </authorList>
    </citation>
    <scope>IDENTIFICATION</scope>
</reference>
<comment type="function">
    <text evidence="5">Required for correct functioning of the GINS complex, a complex that plays an essential role in the initiation of DNA replication, and progression of DNA replication forks. GINS complex is a core component of CDC45-MCM-GINS (CMG) helicase, the molecular machine that unwinds template DNA during replication, and around which the replisome is built.</text>
</comment>
<dbReference type="GO" id="GO:1902975">
    <property type="term" value="P:mitotic DNA replication initiation"/>
    <property type="evidence" value="ECO:0007669"/>
    <property type="project" value="TreeGrafter"/>
</dbReference>
<dbReference type="SUPFAM" id="SSF158573">
    <property type="entry name" value="GINS helical bundle-like"/>
    <property type="match status" value="1"/>
</dbReference>
<dbReference type="CDD" id="cd11713">
    <property type="entry name" value="GINS_A_psf3"/>
    <property type="match status" value="1"/>
</dbReference>
<dbReference type="AlphaFoldDB" id="A0A5K3EQ66"/>
<proteinExistence type="inferred from homology"/>
<dbReference type="Pfam" id="PF05916">
    <property type="entry name" value="Sld5"/>
    <property type="match status" value="1"/>
</dbReference>
<dbReference type="InterPro" id="IPR021151">
    <property type="entry name" value="GINS_A"/>
</dbReference>
<evidence type="ECO:0000256" key="2">
    <source>
        <dbReference type="ARBA" id="ARBA00006343"/>
    </source>
</evidence>
<comment type="subunit">
    <text evidence="6">Component of the GINS complex.</text>
</comment>
<dbReference type="WBParaSite" id="MCU_002217-RA">
    <property type="protein sequence ID" value="MCU_002217-RA"/>
    <property type="gene ID" value="MCU_002217"/>
</dbReference>
<comment type="similarity">
    <text evidence="2 6">Belongs to the GINS3/PSF3 family.</text>
</comment>
<dbReference type="PANTHER" id="PTHR22768">
    <property type="entry name" value="DNA REPLICATION COMPLEX GINS PROTEIN PSF3"/>
    <property type="match status" value="1"/>
</dbReference>
<evidence type="ECO:0000256" key="1">
    <source>
        <dbReference type="ARBA" id="ARBA00004123"/>
    </source>
</evidence>
<feature type="domain" description="GINS subunit" evidence="7">
    <location>
        <begin position="20"/>
        <end position="114"/>
    </location>
</feature>
<accession>A0A5K3EQ66</accession>
<dbReference type="InterPro" id="IPR010492">
    <property type="entry name" value="GINS_Psf3"/>
</dbReference>
<protein>
    <recommendedName>
        <fullName evidence="6">DNA replication complex GINS protein PSF3</fullName>
    </recommendedName>
</protein>
<keyword evidence="3 6" id="KW-0235">DNA replication</keyword>
<sequence>MGSSGRQLLSVDLPIIYRESYRGVFAADPWVVDLRKKCPHFYSLGCHLAGLSSSELAAVLSTLENAFQRRIKSLMETALNASRVSVLALTSRLEELEMALFRIGQSERTSLDKWFSRLHERLEPSMVAKQTLELTARSEAVEELARKRSRIDSAQLGERN</sequence>
<keyword evidence="4 6" id="KW-0539">Nucleus</keyword>
<dbReference type="InterPro" id="IPR036224">
    <property type="entry name" value="GINS_bundle-like_dom_sf"/>
</dbReference>
<comment type="subcellular location">
    <subcellularLocation>
        <location evidence="1 6">Nucleus</location>
    </subcellularLocation>
</comment>
<dbReference type="Gene3D" id="1.20.58.2050">
    <property type="match status" value="1"/>
</dbReference>
<dbReference type="GO" id="GO:0000811">
    <property type="term" value="C:GINS complex"/>
    <property type="evidence" value="ECO:0007669"/>
    <property type="project" value="UniProtKB-UniRule"/>
</dbReference>
<evidence type="ECO:0000313" key="8">
    <source>
        <dbReference type="WBParaSite" id="MCU_002217-RA"/>
    </source>
</evidence>
<comment type="function">
    <text evidence="6">The GINS complex plays an essential role in the initiation of DNA replication.</text>
</comment>
<evidence type="ECO:0000256" key="5">
    <source>
        <dbReference type="ARBA" id="ARBA00045258"/>
    </source>
</evidence>
<organism evidence="8">
    <name type="scientific">Mesocestoides corti</name>
    <name type="common">Flatworm</name>
    <dbReference type="NCBI Taxonomy" id="53468"/>
    <lineage>
        <taxon>Eukaryota</taxon>
        <taxon>Metazoa</taxon>
        <taxon>Spiralia</taxon>
        <taxon>Lophotrochozoa</taxon>
        <taxon>Platyhelminthes</taxon>
        <taxon>Cestoda</taxon>
        <taxon>Eucestoda</taxon>
        <taxon>Cyclophyllidea</taxon>
        <taxon>Mesocestoididae</taxon>
        <taxon>Mesocestoides</taxon>
    </lineage>
</organism>
<evidence type="ECO:0000256" key="6">
    <source>
        <dbReference type="RuleBase" id="RU367161"/>
    </source>
</evidence>
<dbReference type="PANTHER" id="PTHR22768:SF0">
    <property type="entry name" value="DNA REPLICATION COMPLEX GINS PROTEIN PSF3"/>
    <property type="match status" value="1"/>
</dbReference>
<evidence type="ECO:0000259" key="7">
    <source>
        <dbReference type="Pfam" id="PF05916"/>
    </source>
</evidence>